<dbReference type="Pfam" id="PF00725">
    <property type="entry name" value="3HCDH"/>
    <property type="match status" value="1"/>
</dbReference>
<dbReference type="EMBL" id="JAUSVP010000003">
    <property type="protein sequence ID" value="MDQ0446926.1"/>
    <property type="molecule type" value="Genomic_DNA"/>
</dbReference>
<keyword evidence="2" id="KW-0560">Oxidoreductase</keyword>
<evidence type="ECO:0000256" key="1">
    <source>
        <dbReference type="ARBA" id="ARBA00009463"/>
    </source>
</evidence>
<dbReference type="PANTHER" id="PTHR48075">
    <property type="entry name" value="3-HYDROXYACYL-COA DEHYDROGENASE FAMILY PROTEIN"/>
    <property type="match status" value="1"/>
</dbReference>
<organism evidence="5 6">
    <name type="scientific">Methylobacterium aerolatum</name>
    <dbReference type="NCBI Taxonomy" id="418708"/>
    <lineage>
        <taxon>Bacteria</taxon>
        <taxon>Pseudomonadati</taxon>
        <taxon>Pseudomonadota</taxon>
        <taxon>Alphaproteobacteria</taxon>
        <taxon>Hyphomicrobiales</taxon>
        <taxon>Methylobacteriaceae</taxon>
        <taxon>Methylobacterium</taxon>
    </lineage>
</organism>
<evidence type="ECO:0000259" key="4">
    <source>
        <dbReference type="Pfam" id="PF02737"/>
    </source>
</evidence>
<dbReference type="Gene3D" id="3.40.50.720">
    <property type="entry name" value="NAD(P)-binding Rossmann-like Domain"/>
    <property type="match status" value="1"/>
</dbReference>
<keyword evidence="6" id="KW-1185">Reference proteome</keyword>
<evidence type="ECO:0000256" key="2">
    <source>
        <dbReference type="ARBA" id="ARBA00023002"/>
    </source>
</evidence>
<dbReference type="NCBIfam" id="NF004783">
    <property type="entry name" value="PRK06129.1"/>
    <property type="match status" value="1"/>
</dbReference>
<dbReference type="PANTHER" id="PTHR48075:SF1">
    <property type="entry name" value="LAMBDA-CRYSTALLIN HOMOLOG"/>
    <property type="match status" value="1"/>
</dbReference>
<evidence type="ECO:0000313" key="5">
    <source>
        <dbReference type="EMBL" id="MDQ0446926.1"/>
    </source>
</evidence>
<dbReference type="SUPFAM" id="SSF51735">
    <property type="entry name" value="NAD(P)-binding Rossmann-fold domains"/>
    <property type="match status" value="1"/>
</dbReference>
<dbReference type="PROSITE" id="PS00067">
    <property type="entry name" value="3HCDH"/>
    <property type="match status" value="1"/>
</dbReference>
<dbReference type="Gene3D" id="1.10.1040.10">
    <property type="entry name" value="N-(1-d-carboxylethyl)-l-norvaline Dehydrogenase, domain 2"/>
    <property type="match status" value="1"/>
</dbReference>
<accession>A0ABU0HX97</accession>
<protein>
    <submittedName>
        <fullName evidence="5">3-hydroxyacyl-CoA dehydrogenase</fullName>
    </submittedName>
</protein>
<dbReference type="InterPro" id="IPR006108">
    <property type="entry name" value="3HC_DH_C"/>
</dbReference>
<sequence length="307" mass="32781">MTETAAIVGSGLIGRAWAMIFARAGWNVRLFDKAEGVAASAVPLCADGLQNLAANGLCPDPSGAAGRIRAVASLAEALADCTFVQENGPELLDVKQALFAELDALTPPGAVIASSSSAIRCSLFTEGLPGRGRCLIGHPVNPPHLIPLVEISGAPWTDPAALTRAREVYEAIGQVPITVLKEIEGFILNRLQGALLAEAFRLASEGYVTPQDLDRTVADGLGLRWSFMGPFETIELNAPGGIADYCGRYTGFYKRLAAEPPAPSVYEAPAVDTILRQWQAPDDLPARMQRRDRRLAALRAHKNEQKD</sequence>
<dbReference type="SUPFAM" id="SSF48179">
    <property type="entry name" value="6-phosphogluconate dehydrogenase C-terminal domain-like"/>
    <property type="match status" value="1"/>
</dbReference>
<comment type="caution">
    <text evidence="5">The sequence shown here is derived from an EMBL/GenBank/DDBJ whole genome shotgun (WGS) entry which is preliminary data.</text>
</comment>
<reference evidence="5 6" key="1">
    <citation type="submission" date="2023-07" db="EMBL/GenBank/DDBJ databases">
        <title>Genomic Encyclopedia of Type Strains, Phase IV (KMG-IV): sequencing the most valuable type-strain genomes for metagenomic binning, comparative biology and taxonomic classification.</title>
        <authorList>
            <person name="Goeker M."/>
        </authorList>
    </citation>
    <scope>NUCLEOTIDE SEQUENCE [LARGE SCALE GENOMIC DNA]</scope>
    <source>
        <strain evidence="5 6">DSM 19013</strain>
    </source>
</reference>
<feature type="domain" description="3-hydroxyacyl-CoA dehydrogenase NAD binding" evidence="4">
    <location>
        <begin position="5"/>
        <end position="182"/>
    </location>
</feature>
<dbReference type="RefSeq" id="WP_238201686.1">
    <property type="nucleotide sequence ID" value="NZ_BPQE01000004.1"/>
</dbReference>
<proteinExistence type="inferred from homology"/>
<feature type="domain" description="3-hydroxyacyl-CoA dehydrogenase C-terminal" evidence="3">
    <location>
        <begin position="185"/>
        <end position="253"/>
    </location>
</feature>
<dbReference type="Pfam" id="PF02737">
    <property type="entry name" value="3HCDH_N"/>
    <property type="match status" value="1"/>
</dbReference>
<evidence type="ECO:0000259" key="3">
    <source>
        <dbReference type="Pfam" id="PF00725"/>
    </source>
</evidence>
<name>A0ABU0HX97_9HYPH</name>
<dbReference type="InterPro" id="IPR013328">
    <property type="entry name" value="6PGD_dom2"/>
</dbReference>
<dbReference type="Proteomes" id="UP001231124">
    <property type="component" value="Unassembled WGS sequence"/>
</dbReference>
<dbReference type="InterPro" id="IPR006176">
    <property type="entry name" value="3-OHacyl-CoA_DH_NAD-bd"/>
</dbReference>
<comment type="similarity">
    <text evidence="1">Belongs to the 3-hydroxyacyl-CoA dehydrogenase family.</text>
</comment>
<evidence type="ECO:0000313" key="6">
    <source>
        <dbReference type="Proteomes" id="UP001231124"/>
    </source>
</evidence>
<gene>
    <name evidence="5" type="ORF">QO012_001417</name>
</gene>
<dbReference type="InterPro" id="IPR006180">
    <property type="entry name" value="3-OHacyl-CoA_DH_CS"/>
</dbReference>
<dbReference type="InterPro" id="IPR036291">
    <property type="entry name" value="NAD(P)-bd_dom_sf"/>
</dbReference>
<dbReference type="InterPro" id="IPR008927">
    <property type="entry name" value="6-PGluconate_DH-like_C_sf"/>
</dbReference>